<dbReference type="AlphaFoldDB" id="A0A392QXG3"/>
<organism evidence="2 3">
    <name type="scientific">Trifolium medium</name>
    <dbReference type="NCBI Taxonomy" id="97028"/>
    <lineage>
        <taxon>Eukaryota</taxon>
        <taxon>Viridiplantae</taxon>
        <taxon>Streptophyta</taxon>
        <taxon>Embryophyta</taxon>
        <taxon>Tracheophyta</taxon>
        <taxon>Spermatophyta</taxon>
        <taxon>Magnoliopsida</taxon>
        <taxon>eudicotyledons</taxon>
        <taxon>Gunneridae</taxon>
        <taxon>Pentapetalae</taxon>
        <taxon>rosids</taxon>
        <taxon>fabids</taxon>
        <taxon>Fabales</taxon>
        <taxon>Fabaceae</taxon>
        <taxon>Papilionoideae</taxon>
        <taxon>50 kb inversion clade</taxon>
        <taxon>NPAAA clade</taxon>
        <taxon>Hologalegina</taxon>
        <taxon>IRL clade</taxon>
        <taxon>Trifolieae</taxon>
        <taxon>Trifolium</taxon>
    </lineage>
</organism>
<protein>
    <submittedName>
        <fullName evidence="2">Uncharacterized protein</fullName>
    </submittedName>
</protein>
<evidence type="ECO:0000313" key="3">
    <source>
        <dbReference type="Proteomes" id="UP000265520"/>
    </source>
</evidence>
<reference evidence="2 3" key="1">
    <citation type="journal article" date="2018" name="Front. Plant Sci.">
        <title>Red Clover (Trifolium pratense) and Zigzag Clover (T. medium) - A Picture of Genomic Similarities and Differences.</title>
        <authorList>
            <person name="Dluhosova J."/>
            <person name="Istvanek J."/>
            <person name="Nedelnik J."/>
            <person name="Repkova J."/>
        </authorList>
    </citation>
    <scope>NUCLEOTIDE SEQUENCE [LARGE SCALE GENOMIC DNA]</scope>
    <source>
        <strain evidence="3">cv. 10/8</strain>
        <tissue evidence="2">Leaf</tissue>
    </source>
</reference>
<evidence type="ECO:0000256" key="1">
    <source>
        <dbReference type="SAM" id="MobiDB-lite"/>
    </source>
</evidence>
<keyword evidence="3" id="KW-1185">Reference proteome</keyword>
<comment type="caution">
    <text evidence="2">The sequence shown here is derived from an EMBL/GenBank/DDBJ whole genome shotgun (WGS) entry which is preliminary data.</text>
</comment>
<proteinExistence type="predicted"/>
<accession>A0A392QXG3</accession>
<feature type="region of interest" description="Disordered" evidence="1">
    <location>
        <begin position="1"/>
        <end position="23"/>
    </location>
</feature>
<dbReference type="Proteomes" id="UP000265520">
    <property type="component" value="Unassembled WGS sequence"/>
</dbReference>
<sequence>MAAKCDEGNGGEETAWWKGARAR</sequence>
<feature type="non-terminal residue" evidence="2">
    <location>
        <position position="23"/>
    </location>
</feature>
<evidence type="ECO:0000313" key="2">
    <source>
        <dbReference type="EMBL" id="MCI28270.1"/>
    </source>
</evidence>
<name>A0A392QXG3_9FABA</name>
<dbReference type="EMBL" id="LXQA010164624">
    <property type="protein sequence ID" value="MCI28270.1"/>
    <property type="molecule type" value="Genomic_DNA"/>
</dbReference>